<accession>A0A0G0PS12</accession>
<organism evidence="1 2">
    <name type="scientific">Candidatus Woesebacteria bacterium GW2011_GWA1_39_8</name>
    <dbReference type="NCBI Taxonomy" id="1618552"/>
    <lineage>
        <taxon>Bacteria</taxon>
        <taxon>Candidatus Woeseibacteriota</taxon>
    </lineage>
</organism>
<gene>
    <name evidence="1" type="ORF">UT61_C0062G0001</name>
</gene>
<sequence length="50" mass="5899">LKESAKYGLAYETARESAKPILAELNFRLNTLEKRLKKSVRRFKWSTRLS</sequence>
<dbReference type="Proteomes" id="UP000034793">
    <property type="component" value="Unassembled WGS sequence"/>
</dbReference>
<evidence type="ECO:0000313" key="1">
    <source>
        <dbReference type="EMBL" id="KKR27901.1"/>
    </source>
</evidence>
<comment type="caution">
    <text evidence="1">The sequence shown here is derived from an EMBL/GenBank/DDBJ whole genome shotgun (WGS) entry which is preliminary data.</text>
</comment>
<feature type="non-terminal residue" evidence="1">
    <location>
        <position position="1"/>
    </location>
</feature>
<reference evidence="1 2" key="1">
    <citation type="journal article" date="2015" name="Nature">
        <title>rRNA introns, odd ribosomes, and small enigmatic genomes across a large radiation of phyla.</title>
        <authorList>
            <person name="Brown C.T."/>
            <person name="Hug L.A."/>
            <person name="Thomas B.C."/>
            <person name="Sharon I."/>
            <person name="Castelle C.J."/>
            <person name="Singh A."/>
            <person name="Wilkins M.J."/>
            <person name="Williams K.H."/>
            <person name="Banfield J.F."/>
        </authorList>
    </citation>
    <scope>NUCLEOTIDE SEQUENCE [LARGE SCALE GENOMIC DNA]</scope>
</reference>
<evidence type="ECO:0000313" key="2">
    <source>
        <dbReference type="Proteomes" id="UP000034793"/>
    </source>
</evidence>
<dbReference type="EMBL" id="LBXL01000062">
    <property type="protein sequence ID" value="KKR27901.1"/>
    <property type="molecule type" value="Genomic_DNA"/>
</dbReference>
<proteinExistence type="predicted"/>
<protein>
    <submittedName>
        <fullName evidence="1">Uncharacterized protein</fullName>
    </submittedName>
</protein>
<dbReference type="AlphaFoldDB" id="A0A0G0PS12"/>
<name>A0A0G0PS12_9BACT</name>